<organism evidence="3 4">
    <name type="scientific">Enhygromyxa salina</name>
    <dbReference type="NCBI Taxonomy" id="215803"/>
    <lineage>
        <taxon>Bacteria</taxon>
        <taxon>Pseudomonadati</taxon>
        <taxon>Myxococcota</taxon>
        <taxon>Polyangia</taxon>
        <taxon>Nannocystales</taxon>
        <taxon>Nannocystaceae</taxon>
        <taxon>Enhygromyxa</taxon>
    </lineage>
</organism>
<gene>
    <name evidence="3" type="ORF">ENSA5_15400</name>
</gene>
<feature type="region of interest" description="Disordered" evidence="1">
    <location>
        <begin position="19"/>
        <end position="39"/>
    </location>
</feature>
<sequence length="231" mass="24901">MSFAVVCVSLIVKAVSNPGPPVANGPRHSRPSTASPCYHRSVPAPEPMRMSYADYLAAEEASETKHEFLRGQVYAMAGGTPEHAGLAGAVIAELSAALRGRPCRVFSADLRVRIEATDLSTYPDVTVICETLERSELDANAATNPTVIVEVLSDSTEAYDRGEKFAHYRRLPSLREYVLVSQREPRIESYFKNAAGVWVLSEAGAGETLALASLDGVSLATDLVYRDPLSS</sequence>
<reference evidence="3 4" key="1">
    <citation type="submission" date="2018-03" db="EMBL/GenBank/DDBJ databases">
        <title>Draft Genome Sequences of the Obligatory Marine Myxobacteria Enhygromyxa salina SWB005.</title>
        <authorList>
            <person name="Poehlein A."/>
            <person name="Moghaddam J.A."/>
            <person name="Harms H."/>
            <person name="Alanjari M."/>
            <person name="Koenig G.M."/>
            <person name="Daniel R."/>
            <person name="Schaeberle T.F."/>
        </authorList>
    </citation>
    <scope>NUCLEOTIDE SEQUENCE [LARGE SCALE GENOMIC DNA]</scope>
    <source>
        <strain evidence="3 4">SWB005</strain>
    </source>
</reference>
<evidence type="ECO:0000259" key="2">
    <source>
        <dbReference type="Pfam" id="PF05685"/>
    </source>
</evidence>
<dbReference type="EMBL" id="PVNK01000081">
    <property type="protein sequence ID" value="PRQ03510.1"/>
    <property type="molecule type" value="Genomic_DNA"/>
</dbReference>
<protein>
    <recommendedName>
        <fullName evidence="2">Putative restriction endonuclease domain-containing protein</fullName>
    </recommendedName>
</protein>
<dbReference type="InterPro" id="IPR012296">
    <property type="entry name" value="Nuclease_put_TT1808"/>
</dbReference>
<dbReference type="InterPro" id="IPR008538">
    <property type="entry name" value="Uma2"/>
</dbReference>
<evidence type="ECO:0000313" key="3">
    <source>
        <dbReference type="EMBL" id="PRQ03510.1"/>
    </source>
</evidence>
<proteinExistence type="predicted"/>
<feature type="domain" description="Putative restriction endonuclease" evidence="2">
    <location>
        <begin position="53"/>
        <end position="220"/>
    </location>
</feature>
<dbReference type="Gene3D" id="3.90.1570.10">
    <property type="entry name" value="tt1808, chain A"/>
    <property type="match status" value="1"/>
</dbReference>
<dbReference type="Pfam" id="PF05685">
    <property type="entry name" value="Uma2"/>
    <property type="match status" value="1"/>
</dbReference>
<evidence type="ECO:0000256" key="1">
    <source>
        <dbReference type="SAM" id="MobiDB-lite"/>
    </source>
</evidence>
<comment type="caution">
    <text evidence="3">The sequence shown here is derived from an EMBL/GenBank/DDBJ whole genome shotgun (WGS) entry which is preliminary data.</text>
</comment>
<dbReference type="CDD" id="cd06260">
    <property type="entry name" value="DUF820-like"/>
    <property type="match status" value="1"/>
</dbReference>
<dbReference type="InterPro" id="IPR011335">
    <property type="entry name" value="Restrct_endonuc-II-like"/>
</dbReference>
<keyword evidence="4" id="KW-1185">Reference proteome</keyword>
<evidence type="ECO:0000313" key="4">
    <source>
        <dbReference type="Proteomes" id="UP000237968"/>
    </source>
</evidence>
<accession>A0A2S9YEH3</accession>
<dbReference type="PANTHER" id="PTHR36558">
    <property type="entry name" value="GLR1098 PROTEIN"/>
    <property type="match status" value="1"/>
</dbReference>
<name>A0A2S9YEH3_9BACT</name>
<dbReference type="AlphaFoldDB" id="A0A2S9YEH3"/>
<dbReference type="Proteomes" id="UP000237968">
    <property type="component" value="Unassembled WGS sequence"/>
</dbReference>
<dbReference type="SUPFAM" id="SSF52980">
    <property type="entry name" value="Restriction endonuclease-like"/>
    <property type="match status" value="1"/>
</dbReference>
<dbReference type="PANTHER" id="PTHR36558:SF1">
    <property type="entry name" value="RESTRICTION ENDONUCLEASE DOMAIN-CONTAINING PROTEIN-RELATED"/>
    <property type="match status" value="1"/>
</dbReference>